<accession>A0A1G9CPI0</accession>
<dbReference type="STRING" id="492660.SAMN05192566_1563"/>
<dbReference type="OrthoDB" id="9795329at2"/>
<dbReference type="InterPro" id="IPR010813">
    <property type="entry name" value="DUF1413"/>
</dbReference>
<protein>
    <submittedName>
        <fullName evidence="1">Uncharacterized protein</fullName>
    </submittedName>
</protein>
<gene>
    <name evidence="1" type="ORF">SAMN05192566_1563</name>
</gene>
<sequence>MDVFVGNHLILIQVNGRSEKFWVYQLIKDAIHENLDRVRHLDWFNLSHLLGEETWRYLAARDQLQSAGRCFKYIVENDAVSIEVVSKPSKEAQRYKVIESKLVPGWQDWDVAVISA</sequence>
<evidence type="ECO:0000313" key="1">
    <source>
        <dbReference type="EMBL" id="SDK53562.1"/>
    </source>
</evidence>
<organism evidence="1 2">
    <name type="scientific">Methylophilus rhizosphaerae</name>
    <dbReference type="NCBI Taxonomy" id="492660"/>
    <lineage>
        <taxon>Bacteria</taxon>
        <taxon>Pseudomonadati</taxon>
        <taxon>Pseudomonadota</taxon>
        <taxon>Betaproteobacteria</taxon>
        <taxon>Nitrosomonadales</taxon>
        <taxon>Methylophilaceae</taxon>
        <taxon>Methylophilus</taxon>
    </lineage>
</organism>
<name>A0A1G9CPI0_9PROT</name>
<dbReference type="EMBL" id="FNFX01000003">
    <property type="protein sequence ID" value="SDK53562.1"/>
    <property type="molecule type" value="Genomic_DNA"/>
</dbReference>
<dbReference type="AlphaFoldDB" id="A0A1G9CPI0"/>
<dbReference type="Pfam" id="PF07205">
    <property type="entry name" value="DUF1413"/>
    <property type="match status" value="1"/>
</dbReference>
<evidence type="ECO:0000313" key="2">
    <source>
        <dbReference type="Proteomes" id="UP000198629"/>
    </source>
</evidence>
<dbReference type="Proteomes" id="UP000198629">
    <property type="component" value="Unassembled WGS sequence"/>
</dbReference>
<reference evidence="2" key="1">
    <citation type="submission" date="2016-10" db="EMBL/GenBank/DDBJ databases">
        <authorList>
            <person name="Varghese N."/>
            <person name="Submissions S."/>
        </authorList>
    </citation>
    <scope>NUCLEOTIDE SEQUENCE [LARGE SCALE GENOMIC DNA]</scope>
    <source>
        <strain evidence="2">CBMB127</strain>
    </source>
</reference>
<proteinExistence type="predicted"/>
<dbReference type="RefSeq" id="WP_091471590.1">
    <property type="nucleotide sequence ID" value="NZ_FNFX01000003.1"/>
</dbReference>
<keyword evidence="2" id="KW-1185">Reference proteome</keyword>